<dbReference type="OrthoDB" id="3169603at2"/>
<reference evidence="5" key="1">
    <citation type="submission" date="2016-07" db="EMBL/GenBank/DDBJ databases">
        <title>Frankia sp. NRRL B-16219 Genome sequencing.</title>
        <authorList>
            <person name="Ghodhbane-Gtari F."/>
            <person name="Swanson E."/>
            <person name="Gueddou A."/>
            <person name="Louati M."/>
            <person name="Nouioui I."/>
            <person name="Hezbri K."/>
            <person name="Abebe-Akele F."/>
            <person name="Simpson S."/>
            <person name="Morris K."/>
            <person name="Thomas K."/>
            <person name="Gtari M."/>
            <person name="Tisa L.S."/>
        </authorList>
    </citation>
    <scope>NUCLEOTIDE SEQUENCE [LARGE SCALE GENOMIC DNA]</scope>
    <source>
        <strain evidence="5">NRRL B-16219</strain>
    </source>
</reference>
<protein>
    <recommendedName>
        <fullName evidence="3">ABC transporter domain-containing protein</fullName>
    </recommendedName>
</protein>
<evidence type="ECO:0000313" key="4">
    <source>
        <dbReference type="EMBL" id="OHV28506.1"/>
    </source>
</evidence>
<dbReference type="InterPro" id="IPR003439">
    <property type="entry name" value="ABC_transporter-like_ATP-bd"/>
</dbReference>
<proteinExistence type="predicted"/>
<dbReference type="SUPFAM" id="SSF52540">
    <property type="entry name" value="P-loop containing nucleoside triphosphate hydrolases"/>
    <property type="match status" value="1"/>
</dbReference>
<sequence>MRRAEAELAERPHQEEQDAEPATLLEGYAALVDRYQARDGYEADSRVEIALHGLGLHGLDRGRRLGTLSGGERSRLALAATLASDPELLLLDEPTNHLSPALVEELEEALTGYQGMVVVGRPSVCCFCLLVLEIVCEDQHGDEGRSTLLIILRAGSD</sequence>
<dbReference type="Gene3D" id="3.40.50.300">
    <property type="entry name" value="P-loop containing nucleotide triphosphate hydrolases"/>
    <property type="match status" value="1"/>
</dbReference>
<evidence type="ECO:0000256" key="1">
    <source>
        <dbReference type="ARBA" id="ARBA00022737"/>
    </source>
</evidence>
<dbReference type="EMBL" id="MAXA01000212">
    <property type="protein sequence ID" value="OHV28506.1"/>
    <property type="molecule type" value="Genomic_DNA"/>
</dbReference>
<feature type="region of interest" description="Disordered" evidence="2">
    <location>
        <begin position="1"/>
        <end position="20"/>
    </location>
</feature>
<dbReference type="PANTHER" id="PTHR19211">
    <property type="entry name" value="ATP-BINDING TRANSPORT PROTEIN-RELATED"/>
    <property type="match status" value="1"/>
</dbReference>
<dbReference type="GO" id="GO:0005524">
    <property type="term" value="F:ATP binding"/>
    <property type="evidence" value="ECO:0007669"/>
    <property type="project" value="InterPro"/>
</dbReference>
<keyword evidence="1" id="KW-0677">Repeat</keyword>
<dbReference type="AlphaFoldDB" id="A0A1S1Q4G8"/>
<dbReference type="InterPro" id="IPR050611">
    <property type="entry name" value="ABCF"/>
</dbReference>
<accession>A0A1S1Q4G8</accession>
<dbReference type="Proteomes" id="UP000179769">
    <property type="component" value="Unassembled WGS sequence"/>
</dbReference>
<dbReference type="GO" id="GO:0016887">
    <property type="term" value="F:ATP hydrolysis activity"/>
    <property type="evidence" value="ECO:0007669"/>
    <property type="project" value="InterPro"/>
</dbReference>
<evidence type="ECO:0000313" key="5">
    <source>
        <dbReference type="Proteomes" id="UP000179769"/>
    </source>
</evidence>
<dbReference type="InterPro" id="IPR027417">
    <property type="entry name" value="P-loop_NTPase"/>
</dbReference>
<comment type="caution">
    <text evidence="4">The sequence shown here is derived from an EMBL/GenBank/DDBJ whole genome shotgun (WGS) entry which is preliminary data.</text>
</comment>
<name>A0A1S1Q4G8_9ACTN</name>
<feature type="domain" description="ABC transporter" evidence="3">
    <location>
        <begin position="29"/>
        <end position="96"/>
    </location>
</feature>
<evidence type="ECO:0000259" key="3">
    <source>
        <dbReference type="Pfam" id="PF00005"/>
    </source>
</evidence>
<dbReference type="PANTHER" id="PTHR19211:SF14">
    <property type="entry name" value="ATP-BINDING CASSETTE SUB-FAMILY F MEMBER 1"/>
    <property type="match status" value="1"/>
</dbReference>
<evidence type="ECO:0000256" key="2">
    <source>
        <dbReference type="SAM" id="MobiDB-lite"/>
    </source>
</evidence>
<organism evidence="4 5">
    <name type="scientific">Parafrankia soli</name>
    <dbReference type="NCBI Taxonomy" id="2599596"/>
    <lineage>
        <taxon>Bacteria</taxon>
        <taxon>Bacillati</taxon>
        <taxon>Actinomycetota</taxon>
        <taxon>Actinomycetes</taxon>
        <taxon>Frankiales</taxon>
        <taxon>Frankiaceae</taxon>
        <taxon>Parafrankia</taxon>
    </lineage>
</organism>
<gene>
    <name evidence="4" type="ORF">BBK14_17865</name>
</gene>
<feature type="compositionally biased region" description="Basic and acidic residues" evidence="2">
    <location>
        <begin position="1"/>
        <end position="16"/>
    </location>
</feature>
<dbReference type="Pfam" id="PF00005">
    <property type="entry name" value="ABC_tran"/>
    <property type="match status" value="1"/>
</dbReference>
<keyword evidence="5" id="KW-1185">Reference proteome</keyword>